<comment type="subcellular location">
    <subcellularLocation>
        <location evidence="1">Cell outer membrane</location>
    </subcellularLocation>
</comment>
<organism evidence="8 9">
    <name type="scientific">Candidatus Saganbacteria bacterium</name>
    <dbReference type="NCBI Taxonomy" id="2575572"/>
    <lineage>
        <taxon>Bacteria</taxon>
        <taxon>Bacillati</taxon>
        <taxon>Saganbacteria</taxon>
    </lineage>
</organism>
<dbReference type="Pfam" id="PF02321">
    <property type="entry name" value="OEP"/>
    <property type="match status" value="2"/>
</dbReference>
<keyword evidence="6" id="KW-0472">Membrane</keyword>
<keyword evidence="5" id="KW-0812">Transmembrane</keyword>
<reference evidence="8 9" key="1">
    <citation type="submission" date="2019-12" db="EMBL/GenBank/DDBJ databases">
        <authorList>
            <person name="Wolfe R."/>
            <person name="Danczak R."/>
            <person name="Wilkins M."/>
        </authorList>
    </citation>
    <scope>NUCLEOTIDE SEQUENCE [LARGE SCALE GENOMIC DNA]</scope>
    <source>
        <strain evidence="8">X2_MaxBin.013</strain>
    </source>
</reference>
<dbReference type="EMBL" id="WPAF01000019">
    <property type="protein sequence ID" value="KAF0133731.1"/>
    <property type="molecule type" value="Genomic_DNA"/>
</dbReference>
<dbReference type="Proteomes" id="UP000488506">
    <property type="component" value="Unassembled WGS sequence"/>
</dbReference>
<accession>A0A833L0H9</accession>
<dbReference type="GO" id="GO:0009279">
    <property type="term" value="C:cell outer membrane"/>
    <property type="evidence" value="ECO:0007669"/>
    <property type="project" value="UniProtKB-SubCell"/>
</dbReference>
<sequence>MRKTFIGSSVVFLMLFLPISSFGLTLDESISFAVKNNPAVLSAQKKAAAAQAKLGQAVGAFLPTIKLEGTVGKSYTQPSVIQMASQYFTFGTDAATESKTITVSFAQPLFMASLIPGFSLAKKYTEIAREDLKKTINDTSFNVTQAYFAVLKARIYLKLAQDSKEMAQSHLNQVRMLLAAQVSTKADYLRTEVQLANAEIALTKAKSTLDIAEAAFNNSLGKNIEEMVVLSTEQFKEALPALPNYKNLLEITFTNRPEWKQYELSKGITEDNLRINQTAYLPSLLVSGQTGNRISEYPTYKSDVNSWSITGIASWTIFDGFGLQNRIREAAANVEAQKAAEEQVKNGIELEVRDAYFSLKSAIETISSAKKAVESAEENYKVSDTRFNSGVGTNLEVIDAQVALTQAKINYLQALFDVEIGKARINKVVGKEII</sequence>
<dbReference type="GO" id="GO:0015288">
    <property type="term" value="F:porin activity"/>
    <property type="evidence" value="ECO:0007669"/>
    <property type="project" value="TreeGrafter"/>
</dbReference>
<gene>
    <name evidence="8" type="ORF">FD145_1121</name>
</gene>
<keyword evidence="7" id="KW-0998">Cell outer membrane</keyword>
<dbReference type="PANTHER" id="PTHR30026">
    <property type="entry name" value="OUTER MEMBRANE PROTEIN TOLC"/>
    <property type="match status" value="1"/>
</dbReference>
<dbReference type="GO" id="GO:0015562">
    <property type="term" value="F:efflux transmembrane transporter activity"/>
    <property type="evidence" value="ECO:0007669"/>
    <property type="project" value="InterPro"/>
</dbReference>
<evidence type="ECO:0000313" key="8">
    <source>
        <dbReference type="EMBL" id="KAF0133731.1"/>
    </source>
</evidence>
<evidence type="ECO:0000256" key="6">
    <source>
        <dbReference type="ARBA" id="ARBA00023136"/>
    </source>
</evidence>
<comment type="caution">
    <text evidence="8">The sequence shown here is derived from an EMBL/GenBank/DDBJ whole genome shotgun (WGS) entry which is preliminary data.</text>
</comment>
<evidence type="ECO:0000256" key="5">
    <source>
        <dbReference type="ARBA" id="ARBA00022692"/>
    </source>
</evidence>
<dbReference type="InterPro" id="IPR051906">
    <property type="entry name" value="TolC-like"/>
</dbReference>
<keyword evidence="3" id="KW-0813">Transport</keyword>
<dbReference type="Gene3D" id="1.20.1600.10">
    <property type="entry name" value="Outer membrane efflux proteins (OEP)"/>
    <property type="match status" value="1"/>
</dbReference>
<dbReference type="SUPFAM" id="SSF56954">
    <property type="entry name" value="Outer membrane efflux proteins (OEP)"/>
    <property type="match status" value="1"/>
</dbReference>
<protein>
    <submittedName>
        <fullName evidence="8">TolC</fullName>
    </submittedName>
</protein>
<comment type="similarity">
    <text evidence="2">Belongs to the outer membrane factor (OMF) (TC 1.B.17) family.</text>
</comment>
<evidence type="ECO:0000313" key="9">
    <source>
        <dbReference type="Proteomes" id="UP000488506"/>
    </source>
</evidence>
<evidence type="ECO:0000256" key="7">
    <source>
        <dbReference type="ARBA" id="ARBA00023237"/>
    </source>
</evidence>
<dbReference type="PANTHER" id="PTHR30026:SF20">
    <property type="entry name" value="OUTER MEMBRANE PROTEIN TOLC"/>
    <property type="match status" value="1"/>
</dbReference>
<name>A0A833L0H9_UNCSA</name>
<evidence type="ECO:0000256" key="3">
    <source>
        <dbReference type="ARBA" id="ARBA00022448"/>
    </source>
</evidence>
<keyword evidence="4" id="KW-1134">Transmembrane beta strand</keyword>
<proteinExistence type="inferred from homology"/>
<dbReference type="AlphaFoldDB" id="A0A833L0H9"/>
<evidence type="ECO:0000256" key="2">
    <source>
        <dbReference type="ARBA" id="ARBA00007613"/>
    </source>
</evidence>
<evidence type="ECO:0000256" key="1">
    <source>
        <dbReference type="ARBA" id="ARBA00004442"/>
    </source>
</evidence>
<dbReference type="GO" id="GO:1990281">
    <property type="term" value="C:efflux pump complex"/>
    <property type="evidence" value="ECO:0007669"/>
    <property type="project" value="TreeGrafter"/>
</dbReference>
<dbReference type="InterPro" id="IPR003423">
    <property type="entry name" value="OMP_efflux"/>
</dbReference>
<evidence type="ECO:0000256" key="4">
    <source>
        <dbReference type="ARBA" id="ARBA00022452"/>
    </source>
</evidence>